<evidence type="ECO:0000313" key="3">
    <source>
        <dbReference type="Proteomes" id="UP000807504"/>
    </source>
</evidence>
<reference evidence="2" key="2">
    <citation type="submission" date="2020-06" db="EMBL/GenBank/DDBJ databases">
        <authorList>
            <person name="Sheffer M."/>
        </authorList>
    </citation>
    <scope>NUCLEOTIDE SEQUENCE</scope>
</reference>
<feature type="compositionally biased region" description="Low complexity" evidence="1">
    <location>
        <begin position="16"/>
        <end position="26"/>
    </location>
</feature>
<feature type="compositionally biased region" description="Basic and acidic residues" evidence="1">
    <location>
        <begin position="1"/>
        <end position="14"/>
    </location>
</feature>
<reference evidence="2" key="1">
    <citation type="journal article" date="2020" name="bioRxiv">
        <title>Chromosome-level reference genome of the European wasp spider Argiope bruennichi: a resource for studies on range expansion and evolutionary adaptation.</title>
        <authorList>
            <person name="Sheffer M.M."/>
            <person name="Hoppe A."/>
            <person name="Krehenwinkel H."/>
            <person name="Uhl G."/>
            <person name="Kuss A.W."/>
            <person name="Jensen L."/>
            <person name="Jensen C."/>
            <person name="Gillespie R.G."/>
            <person name="Hoff K.J."/>
            <person name="Prost S."/>
        </authorList>
    </citation>
    <scope>NUCLEOTIDE SEQUENCE</scope>
</reference>
<accession>A0A8T0FDR2</accession>
<protein>
    <submittedName>
        <fullName evidence="2">Uncharacterized protein</fullName>
    </submittedName>
</protein>
<evidence type="ECO:0000313" key="2">
    <source>
        <dbReference type="EMBL" id="KAF8787549.1"/>
    </source>
</evidence>
<dbReference type="AlphaFoldDB" id="A0A8T0FDR2"/>
<organism evidence="2 3">
    <name type="scientific">Argiope bruennichi</name>
    <name type="common">Wasp spider</name>
    <name type="synonym">Aranea bruennichi</name>
    <dbReference type="NCBI Taxonomy" id="94029"/>
    <lineage>
        <taxon>Eukaryota</taxon>
        <taxon>Metazoa</taxon>
        <taxon>Ecdysozoa</taxon>
        <taxon>Arthropoda</taxon>
        <taxon>Chelicerata</taxon>
        <taxon>Arachnida</taxon>
        <taxon>Araneae</taxon>
        <taxon>Araneomorphae</taxon>
        <taxon>Entelegynae</taxon>
        <taxon>Araneoidea</taxon>
        <taxon>Araneidae</taxon>
        <taxon>Argiope</taxon>
    </lineage>
</organism>
<gene>
    <name evidence="2" type="ORF">HNY73_009132</name>
</gene>
<feature type="compositionally biased region" description="Polar residues" evidence="1">
    <location>
        <begin position="42"/>
        <end position="52"/>
    </location>
</feature>
<evidence type="ECO:0000256" key="1">
    <source>
        <dbReference type="SAM" id="MobiDB-lite"/>
    </source>
</evidence>
<dbReference type="EMBL" id="JABXBU010000015">
    <property type="protein sequence ID" value="KAF8787549.1"/>
    <property type="molecule type" value="Genomic_DNA"/>
</dbReference>
<comment type="caution">
    <text evidence="2">The sequence shown here is derived from an EMBL/GenBank/DDBJ whole genome shotgun (WGS) entry which is preliminary data.</text>
</comment>
<proteinExistence type="predicted"/>
<keyword evidence="3" id="KW-1185">Reference proteome</keyword>
<name>A0A8T0FDR2_ARGBR</name>
<feature type="region of interest" description="Disordered" evidence="1">
    <location>
        <begin position="1"/>
        <end position="70"/>
    </location>
</feature>
<dbReference type="Proteomes" id="UP000807504">
    <property type="component" value="Unassembled WGS sequence"/>
</dbReference>
<sequence>MEKGCPKRSLHEEANSSSSDESSPSPTKQLHIRKYAVLNLSPKESSTSTTSFKPEIHGNVSERASTSGNESYGLQLLSTEASKKEHIKKYEPQGAVGGLVSKDWGTESEEDSPEDAPANALKREYMKKYASEYSKELLFAVDVMTLARHLNQLPCKWIIYVTGGKPPKSPCDDVLEEALGILWAETKDDLAEIFKLQLKFKRIDYALFQKMVLHMAQKAEQKLYDERSFLFYCMSLAHWAVFAELSGVTDAPEFVPLVICRTIQKLKDSGKLPVNFWERIAETALDITTGTEK</sequence>
<feature type="region of interest" description="Disordered" evidence="1">
    <location>
        <begin position="98"/>
        <end position="117"/>
    </location>
</feature>